<dbReference type="Proteomes" id="UP001501585">
    <property type="component" value="Unassembled WGS sequence"/>
</dbReference>
<gene>
    <name evidence="5" type="ORF">GCM10009799_40090</name>
</gene>
<sequence>MPTDNRRGGWTLAVEVEGRTSSGHAEDDAAWTARDREPSGGFEGDFDTRRLRDTLGRFATGVVAITGRDATTGAPVGLAANSFTSVSLEPPLVSFCVAHTSSSWPVLRASHGQVVNILGADQEQACRQMAAKGGDKFTGLDIAPSPRGNPVLTGALAWLECDVETEHVAGDHLIVVARVGHLRLGDDARPGPLVFYGGSYGRFRPDAPSAPETPVYSRAAHPPYR</sequence>
<feature type="domain" description="Flavin reductase like" evidence="4">
    <location>
        <begin position="55"/>
        <end position="202"/>
    </location>
</feature>
<evidence type="ECO:0000259" key="4">
    <source>
        <dbReference type="SMART" id="SM00903"/>
    </source>
</evidence>
<dbReference type="Gene3D" id="2.30.110.10">
    <property type="entry name" value="Electron Transport, Fmn-binding Protein, Chain A"/>
    <property type="match status" value="1"/>
</dbReference>
<dbReference type="PANTHER" id="PTHR30466">
    <property type="entry name" value="FLAVIN REDUCTASE"/>
    <property type="match status" value="1"/>
</dbReference>
<reference evidence="6" key="1">
    <citation type="journal article" date="2019" name="Int. J. Syst. Evol. Microbiol.">
        <title>The Global Catalogue of Microorganisms (GCM) 10K type strain sequencing project: providing services to taxonomists for standard genome sequencing and annotation.</title>
        <authorList>
            <consortium name="The Broad Institute Genomics Platform"/>
            <consortium name="The Broad Institute Genome Sequencing Center for Infectious Disease"/>
            <person name="Wu L."/>
            <person name="Ma J."/>
        </authorList>
    </citation>
    <scope>NUCLEOTIDE SEQUENCE [LARGE SCALE GENOMIC DNA]</scope>
    <source>
        <strain evidence="6">JCM 15313</strain>
    </source>
</reference>
<dbReference type="EMBL" id="BAAAPC010000018">
    <property type="protein sequence ID" value="GAA2008395.1"/>
    <property type="molecule type" value="Genomic_DNA"/>
</dbReference>
<dbReference type="InterPro" id="IPR012349">
    <property type="entry name" value="Split_barrel_FMN-bd"/>
</dbReference>
<evidence type="ECO:0000256" key="3">
    <source>
        <dbReference type="SAM" id="MobiDB-lite"/>
    </source>
</evidence>
<evidence type="ECO:0000256" key="2">
    <source>
        <dbReference type="ARBA" id="ARBA00023002"/>
    </source>
</evidence>
<dbReference type="Pfam" id="PF01613">
    <property type="entry name" value="Flavin_Reduct"/>
    <property type="match status" value="1"/>
</dbReference>
<proteinExistence type="inferred from homology"/>
<evidence type="ECO:0000313" key="6">
    <source>
        <dbReference type="Proteomes" id="UP001501585"/>
    </source>
</evidence>
<dbReference type="SMART" id="SM00903">
    <property type="entry name" value="Flavin_Reduct"/>
    <property type="match status" value="1"/>
</dbReference>
<comment type="caution">
    <text evidence="5">The sequence shown here is derived from an EMBL/GenBank/DDBJ whole genome shotgun (WGS) entry which is preliminary data.</text>
</comment>
<evidence type="ECO:0000256" key="1">
    <source>
        <dbReference type="ARBA" id="ARBA00008898"/>
    </source>
</evidence>
<dbReference type="SUPFAM" id="SSF50475">
    <property type="entry name" value="FMN-binding split barrel"/>
    <property type="match status" value="1"/>
</dbReference>
<dbReference type="PANTHER" id="PTHR30466:SF11">
    <property type="entry name" value="FLAVIN-DEPENDENT MONOOXYGENASE, REDUCTASE SUBUNIT HSAB"/>
    <property type="match status" value="1"/>
</dbReference>
<accession>A0ABP5EUJ3</accession>
<name>A0ABP5EUJ3_9ACTN</name>
<comment type="similarity">
    <text evidence="1">Belongs to the non-flavoprotein flavin reductase family.</text>
</comment>
<keyword evidence="2" id="KW-0560">Oxidoreductase</keyword>
<keyword evidence="6" id="KW-1185">Reference proteome</keyword>
<evidence type="ECO:0000313" key="5">
    <source>
        <dbReference type="EMBL" id="GAA2008395.1"/>
    </source>
</evidence>
<organism evidence="5 6">
    <name type="scientific">Nocardiopsis rhodophaea</name>
    <dbReference type="NCBI Taxonomy" id="280238"/>
    <lineage>
        <taxon>Bacteria</taxon>
        <taxon>Bacillati</taxon>
        <taxon>Actinomycetota</taxon>
        <taxon>Actinomycetes</taxon>
        <taxon>Streptosporangiales</taxon>
        <taxon>Nocardiopsidaceae</taxon>
        <taxon>Nocardiopsis</taxon>
    </lineage>
</organism>
<protein>
    <recommendedName>
        <fullName evidence="4">Flavin reductase like domain-containing protein</fullName>
    </recommendedName>
</protein>
<dbReference type="InterPro" id="IPR002563">
    <property type="entry name" value="Flavin_Rdtase-like_dom"/>
</dbReference>
<feature type="region of interest" description="Disordered" evidence="3">
    <location>
        <begin position="1"/>
        <end position="44"/>
    </location>
</feature>
<dbReference type="InterPro" id="IPR050268">
    <property type="entry name" value="NADH-dep_flavin_reductase"/>
</dbReference>